<dbReference type="GO" id="GO:0005789">
    <property type="term" value="C:endoplasmic reticulum membrane"/>
    <property type="evidence" value="ECO:0007669"/>
    <property type="project" value="TreeGrafter"/>
</dbReference>
<evidence type="ECO:0000256" key="4">
    <source>
        <dbReference type="ARBA" id="ARBA00022989"/>
    </source>
</evidence>
<keyword evidence="3" id="KW-0479">Metal-binding</keyword>
<comment type="subcellular location">
    <subcellularLocation>
        <location evidence="1">Membrane</location>
        <topology evidence="1">Multi-pass membrane protein</topology>
    </subcellularLocation>
</comment>
<name>A0A833ZGY6_9CHIR</name>
<gene>
    <name evidence="8" type="ORF">HJG60_016458</name>
</gene>
<evidence type="ECO:0000256" key="5">
    <source>
        <dbReference type="ARBA" id="ARBA00023136"/>
    </source>
</evidence>
<dbReference type="InterPro" id="IPR040176">
    <property type="entry name" value="RNF121/RNF175"/>
</dbReference>
<dbReference type="AlphaFoldDB" id="A0A833ZGY6"/>
<dbReference type="GO" id="GO:0036503">
    <property type="term" value="P:ERAD pathway"/>
    <property type="evidence" value="ECO:0007669"/>
    <property type="project" value="TreeGrafter"/>
</dbReference>
<keyword evidence="2 7" id="KW-0812">Transmembrane</keyword>
<accession>A0A833ZGY6</accession>
<dbReference type="GO" id="GO:0061630">
    <property type="term" value="F:ubiquitin protein ligase activity"/>
    <property type="evidence" value="ECO:0007669"/>
    <property type="project" value="TreeGrafter"/>
</dbReference>
<evidence type="ECO:0000256" key="2">
    <source>
        <dbReference type="ARBA" id="ARBA00022692"/>
    </source>
</evidence>
<feature type="region of interest" description="Disordered" evidence="6">
    <location>
        <begin position="1"/>
        <end position="25"/>
    </location>
</feature>
<dbReference type="EMBL" id="JABVXQ010000008">
    <property type="protein sequence ID" value="KAF6096732.1"/>
    <property type="molecule type" value="Genomic_DNA"/>
</dbReference>
<proteinExistence type="predicted"/>
<organism evidence="8 9">
    <name type="scientific">Phyllostomus discolor</name>
    <name type="common">pale spear-nosed bat</name>
    <dbReference type="NCBI Taxonomy" id="89673"/>
    <lineage>
        <taxon>Eukaryota</taxon>
        <taxon>Metazoa</taxon>
        <taxon>Chordata</taxon>
        <taxon>Craniata</taxon>
        <taxon>Vertebrata</taxon>
        <taxon>Euteleostomi</taxon>
        <taxon>Mammalia</taxon>
        <taxon>Eutheria</taxon>
        <taxon>Laurasiatheria</taxon>
        <taxon>Chiroptera</taxon>
        <taxon>Yangochiroptera</taxon>
        <taxon>Phyllostomidae</taxon>
        <taxon>Phyllostominae</taxon>
        <taxon>Phyllostomus</taxon>
    </lineage>
</organism>
<dbReference type="GO" id="GO:0046872">
    <property type="term" value="F:metal ion binding"/>
    <property type="evidence" value="ECO:0007669"/>
    <property type="project" value="UniProtKB-KW"/>
</dbReference>
<keyword evidence="4 7" id="KW-1133">Transmembrane helix</keyword>
<dbReference type="PANTHER" id="PTHR13407:SF2">
    <property type="entry name" value="RING FINGER PROTEIN 175"/>
    <property type="match status" value="1"/>
</dbReference>
<sequence>MAAGSAPKAEAGLEEPLKQEQISHTKFSVDDEWNLQQERMYKMHRGHESMHVEMILIFFSTLIVAQIVLVQWRQRHGRSYNFGLQMVSSDLQTQLCLWCCGLFGYHIHNEWAPFTFQSQG</sequence>
<feature type="transmembrane region" description="Helical" evidence="7">
    <location>
        <begin position="50"/>
        <end position="70"/>
    </location>
</feature>
<dbReference type="GO" id="GO:0000139">
    <property type="term" value="C:Golgi membrane"/>
    <property type="evidence" value="ECO:0007669"/>
    <property type="project" value="TreeGrafter"/>
</dbReference>
<keyword evidence="5 7" id="KW-0472">Membrane</keyword>
<comment type="caution">
    <text evidence="8">The sequence shown here is derived from an EMBL/GenBank/DDBJ whole genome shotgun (WGS) entry which is preliminary data.</text>
</comment>
<evidence type="ECO:0000313" key="9">
    <source>
        <dbReference type="Proteomes" id="UP000664940"/>
    </source>
</evidence>
<protein>
    <submittedName>
        <fullName evidence="8">Ring finger protein 175</fullName>
    </submittedName>
</protein>
<evidence type="ECO:0000313" key="8">
    <source>
        <dbReference type="EMBL" id="KAF6096732.1"/>
    </source>
</evidence>
<feature type="compositionally biased region" description="Basic and acidic residues" evidence="6">
    <location>
        <begin position="15"/>
        <end position="25"/>
    </location>
</feature>
<evidence type="ECO:0000256" key="3">
    <source>
        <dbReference type="ARBA" id="ARBA00022723"/>
    </source>
</evidence>
<dbReference type="PANTHER" id="PTHR13407">
    <property type="entry name" value="RNF121 PROTEIN"/>
    <property type="match status" value="1"/>
</dbReference>
<reference evidence="8 9" key="1">
    <citation type="journal article" date="2020" name="Nature">
        <title>Six reference-quality genomes reveal evolution of bat adaptations.</title>
        <authorList>
            <person name="Jebb D."/>
            <person name="Huang Z."/>
            <person name="Pippel M."/>
            <person name="Hughes G.M."/>
            <person name="Lavrichenko K."/>
            <person name="Devanna P."/>
            <person name="Winkler S."/>
            <person name="Jermiin L.S."/>
            <person name="Skirmuntt E.C."/>
            <person name="Katzourakis A."/>
            <person name="Burkitt-Gray L."/>
            <person name="Ray D.A."/>
            <person name="Sullivan K.A.M."/>
            <person name="Roscito J.G."/>
            <person name="Kirilenko B.M."/>
            <person name="Davalos L.M."/>
            <person name="Corthals A.P."/>
            <person name="Power M.L."/>
            <person name="Jones G."/>
            <person name="Ransome R.D."/>
            <person name="Dechmann D.K.N."/>
            <person name="Locatelli A.G."/>
            <person name="Puechmaille S.J."/>
            <person name="Fedrigo O."/>
            <person name="Jarvis E.D."/>
            <person name="Hiller M."/>
            <person name="Vernes S.C."/>
            <person name="Myers E.W."/>
            <person name="Teeling E.C."/>
        </authorList>
    </citation>
    <scope>NUCLEOTIDE SEQUENCE [LARGE SCALE GENOMIC DNA]</scope>
    <source>
        <strain evidence="8">Bat1K_MPI-CBG_1</strain>
    </source>
</reference>
<evidence type="ECO:0000256" key="6">
    <source>
        <dbReference type="SAM" id="MobiDB-lite"/>
    </source>
</evidence>
<evidence type="ECO:0000256" key="7">
    <source>
        <dbReference type="SAM" id="Phobius"/>
    </source>
</evidence>
<evidence type="ECO:0000256" key="1">
    <source>
        <dbReference type="ARBA" id="ARBA00004141"/>
    </source>
</evidence>
<dbReference type="Proteomes" id="UP000664940">
    <property type="component" value="Unassembled WGS sequence"/>
</dbReference>